<gene>
    <name evidence="2" type="ORF">FRUB_04664</name>
</gene>
<organism evidence="2 3">
    <name type="scientific">Fimbriiglobus ruber</name>
    <dbReference type="NCBI Taxonomy" id="1908690"/>
    <lineage>
        <taxon>Bacteria</taxon>
        <taxon>Pseudomonadati</taxon>
        <taxon>Planctomycetota</taxon>
        <taxon>Planctomycetia</taxon>
        <taxon>Gemmatales</taxon>
        <taxon>Gemmataceae</taxon>
        <taxon>Fimbriiglobus</taxon>
    </lineage>
</organism>
<accession>A0A225DH60</accession>
<protein>
    <submittedName>
        <fullName evidence="2">Uncharacterized protein</fullName>
    </submittedName>
</protein>
<name>A0A225DH60_9BACT</name>
<comment type="caution">
    <text evidence="2">The sequence shown here is derived from an EMBL/GenBank/DDBJ whole genome shotgun (WGS) entry which is preliminary data.</text>
</comment>
<reference evidence="3" key="1">
    <citation type="submission" date="2017-06" db="EMBL/GenBank/DDBJ databases">
        <title>Genome analysis of Fimbriiglobus ruber SP5, the first member of the order Planctomycetales with confirmed chitinolytic capability.</title>
        <authorList>
            <person name="Ravin N.V."/>
            <person name="Rakitin A.L."/>
            <person name="Ivanova A.A."/>
            <person name="Beletsky A.V."/>
            <person name="Kulichevskaya I.S."/>
            <person name="Mardanov A.V."/>
            <person name="Dedysh S.N."/>
        </authorList>
    </citation>
    <scope>NUCLEOTIDE SEQUENCE [LARGE SCALE GENOMIC DNA]</scope>
    <source>
        <strain evidence="3">SP5</strain>
    </source>
</reference>
<proteinExistence type="predicted"/>
<dbReference type="AlphaFoldDB" id="A0A225DH60"/>
<evidence type="ECO:0000313" key="2">
    <source>
        <dbReference type="EMBL" id="OWK40772.1"/>
    </source>
</evidence>
<keyword evidence="3" id="KW-1185">Reference proteome</keyword>
<dbReference type="EMBL" id="NIDE01000007">
    <property type="protein sequence ID" value="OWK40772.1"/>
    <property type="molecule type" value="Genomic_DNA"/>
</dbReference>
<sequence length="54" mass="6020">MVASSFPLPWSHHVQLLTVPNLAARRFYEEEAIRGGPPVRQTGNFKGERGMSVP</sequence>
<evidence type="ECO:0000313" key="3">
    <source>
        <dbReference type="Proteomes" id="UP000214646"/>
    </source>
</evidence>
<feature type="region of interest" description="Disordered" evidence="1">
    <location>
        <begin position="33"/>
        <end position="54"/>
    </location>
</feature>
<evidence type="ECO:0000256" key="1">
    <source>
        <dbReference type="SAM" id="MobiDB-lite"/>
    </source>
</evidence>
<dbReference type="Proteomes" id="UP000214646">
    <property type="component" value="Unassembled WGS sequence"/>
</dbReference>